<feature type="transmembrane region" description="Helical" evidence="6">
    <location>
        <begin position="145"/>
        <end position="165"/>
    </location>
</feature>
<comment type="similarity">
    <text evidence="6">Belongs to the TVP38/TMEM64 family.</text>
</comment>
<accession>A0A7W8CVI0</accession>
<dbReference type="RefSeq" id="WP_183327018.1">
    <property type="nucleotide sequence ID" value="NZ_JACHHK010000001.1"/>
</dbReference>
<dbReference type="Pfam" id="PF09335">
    <property type="entry name" value="VTT_dom"/>
    <property type="match status" value="1"/>
</dbReference>
<evidence type="ECO:0000256" key="1">
    <source>
        <dbReference type="ARBA" id="ARBA00004651"/>
    </source>
</evidence>
<keyword evidence="3 6" id="KW-0812">Transmembrane</keyword>
<reference evidence="8 9" key="1">
    <citation type="submission" date="2020-08" db="EMBL/GenBank/DDBJ databases">
        <title>Genomic Encyclopedia of Type Strains, Phase IV (KMG-IV): sequencing the most valuable type-strain genomes for metagenomic binning, comparative biology and taxonomic classification.</title>
        <authorList>
            <person name="Goeker M."/>
        </authorList>
    </citation>
    <scope>NUCLEOTIDE SEQUENCE [LARGE SCALE GENOMIC DNA]</scope>
    <source>
        <strain evidence="8 9">DSM 25799</strain>
    </source>
</reference>
<dbReference type="InterPro" id="IPR015414">
    <property type="entry name" value="TMEM64"/>
</dbReference>
<feature type="domain" description="VTT" evidence="7">
    <location>
        <begin position="77"/>
        <end position="195"/>
    </location>
</feature>
<feature type="transmembrane region" description="Helical" evidence="6">
    <location>
        <begin position="172"/>
        <end position="196"/>
    </location>
</feature>
<dbReference type="EMBL" id="JACHHK010000001">
    <property type="protein sequence ID" value="MBB5182391.1"/>
    <property type="molecule type" value="Genomic_DNA"/>
</dbReference>
<dbReference type="PANTHER" id="PTHR12677">
    <property type="entry name" value="GOLGI APPARATUS MEMBRANE PROTEIN TVP38-RELATED"/>
    <property type="match status" value="1"/>
</dbReference>
<feature type="transmembrane region" description="Helical" evidence="6">
    <location>
        <begin position="9"/>
        <end position="28"/>
    </location>
</feature>
<evidence type="ECO:0000256" key="6">
    <source>
        <dbReference type="RuleBase" id="RU366058"/>
    </source>
</evidence>
<comment type="caution">
    <text evidence="8">The sequence shown here is derived from an EMBL/GenBank/DDBJ whole genome shotgun (WGS) entry which is preliminary data.</text>
</comment>
<feature type="transmembrane region" description="Helical" evidence="6">
    <location>
        <begin position="93"/>
        <end position="114"/>
    </location>
</feature>
<dbReference type="GO" id="GO:0005886">
    <property type="term" value="C:plasma membrane"/>
    <property type="evidence" value="ECO:0007669"/>
    <property type="project" value="UniProtKB-SubCell"/>
</dbReference>
<evidence type="ECO:0000256" key="2">
    <source>
        <dbReference type="ARBA" id="ARBA00022475"/>
    </source>
</evidence>
<name>A0A7W8CVI0_9FIRM</name>
<keyword evidence="2 6" id="KW-1003">Cell membrane</keyword>
<keyword evidence="5 6" id="KW-0472">Membrane</keyword>
<evidence type="ECO:0000259" key="7">
    <source>
        <dbReference type="Pfam" id="PF09335"/>
    </source>
</evidence>
<comment type="subcellular location">
    <subcellularLocation>
        <location evidence="1 6">Cell membrane</location>
        <topology evidence="1 6">Multi-pass membrane protein</topology>
    </subcellularLocation>
</comment>
<dbReference type="InterPro" id="IPR032816">
    <property type="entry name" value="VTT_dom"/>
</dbReference>
<evidence type="ECO:0000256" key="3">
    <source>
        <dbReference type="ARBA" id="ARBA00022692"/>
    </source>
</evidence>
<dbReference type="AlphaFoldDB" id="A0A7W8CVI0"/>
<keyword evidence="4 6" id="KW-1133">Transmembrane helix</keyword>
<dbReference type="PANTHER" id="PTHR12677:SF59">
    <property type="entry name" value="GOLGI APPARATUS MEMBRANE PROTEIN TVP38-RELATED"/>
    <property type="match status" value="1"/>
</dbReference>
<sequence>MKKKTGNRLIGLVFVLVLLGLLYLIWHFSGDYFIKLFDVLKTKDETQIAHYVREQGIWKGVFSVFMLSVIQVISIFIPGIVIQVSAGVIYSWYYAFLICYAGFVAGNALVFGFAKLLGKGRLGIVFENDKAQWLMEKINMANPKFVVGLANLIPGIPNGIIPYVASGSDITFGGFVAAVAASSWIQIVLNCFLGHFLIRGQYFYMVLAIAAQIVLIVLVSVNQYKLLKKKN</sequence>
<evidence type="ECO:0000256" key="5">
    <source>
        <dbReference type="ARBA" id="ARBA00023136"/>
    </source>
</evidence>
<protein>
    <recommendedName>
        <fullName evidence="6">TVP38/TMEM64 family membrane protein</fullName>
    </recommendedName>
</protein>
<evidence type="ECO:0000313" key="9">
    <source>
        <dbReference type="Proteomes" id="UP000539953"/>
    </source>
</evidence>
<proteinExistence type="inferred from homology"/>
<evidence type="ECO:0000313" key="8">
    <source>
        <dbReference type="EMBL" id="MBB5182391.1"/>
    </source>
</evidence>
<evidence type="ECO:0000256" key="4">
    <source>
        <dbReference type="ARBA" id="ARBA00022989"/>
    </source>
</evidence>
<feature type="transmembrane region" description="Helical" evidence="6">
    <location>
        <begin position="202"/>
        <end position="221"/>
    </location>
</feature>
<dbReference type="Proteomes" id="UP000539953">
    <property type="component" value="Unassembled WGS sequence"/>
</dbReference>
<keyword evidence="9" id="KW-1185">Reference proteome</keyword>
<gene>
    <name evidence="8" type="ORF">HNQ47_000394</name>
</gene>
<organism evidence="8 9">
    <name type="scientific">Catenisphaera adipataccumulans</name>
    <dbReference type="NCBI Taxonomy" id="700500"/>
    <lineage>
        <taxon>Bacteria</taxon>
        <taxon>Bacillati</taxon>
        <taxon>Bacillota</taxon>
        <taxon>Erysipelotrichia</taxon>
        <taxon>Erysipelotrichales</taxon>
        <taxon>Erysipelotrichaceae</taxon>
        <taxon>Catenisphaera</taxon>
    </lineage>
</organism>
<feature type="transmembrane region" description="Helical" evidence="6">
    <location>
        <begin position="61"/>
        <end position="81"/>
    </location>
</feature>